<dbReference type="AlphaFoldDB" id="A0A6S4Q0R8"/>
<dbReference type="EMBL" id="AB609751">
    <property type="protein sequence ID" value="BBE38681.1"/>
    <property type="molecule type" value="Genomic_DNA"/>
</dbReference>
<reference evidence="1" key="1">
    <citation type="submission" date="2011-01" db="EMBL/GenBank/DDBJ databases">
        <title>Evolutionary Significance of Chromosomal Super-Integrons in Vibrio vulnificus Strains.</title>
        <authorList>
            <person name="Shu H.Y."/>
            <person name="Wu K.M."/>
            <person name="Liu T.T."/>
            <person name="Liu Y.M."/>
            <person name="Liao T.L."/>
            <person name="Hor L.I."/>
            <person name="Tsai S.F."/>
            <person name="Chen C.Y."/>
        </authorList>
    </citation>
    <scope>NUCLEOTIDE SEQUENCE</scope>
    <source>
        <strain evidence="1">CECT4999</strain>
    </source>
</reference>
<proteinExistence type="predicted"/>
<evidence type="ECO:0000313" key="1">
    <source>
        <dbReference type="EMBL" id="BBE38681.1"/>
    </source>
</evidence>
<sequence>MFNHVKSVGCIFSLFLRISNLGLAGKLAFGGRCFLDSNSWARKILRVASLKLSAFVSRIKRLSFKV</sequence>
<name>A0A6S4Q0R8_VIBVL</name>
<organism evidence="1">
    <name type="scientific">Vibrio vulnificus</name>
    <dbReference type="NCBI Taxonomy" id="672"/>
    <lineage>
        <taxon>Bacteria</taxon>
        <taxon>Pseudomonadati</taxon>
        <taxon>Pseudomonadota</taxon>
        <taxon>Gammaproteobacteria</taxon>
        <taxon>Vibrionales</taxon>
        <taxon>Vibrionaceae</taxon>
        <taxon>Vibrio</taxon>
    </lineage>
</organism>
<accession>A0A6S4Q0R8</accession>
<protein>
    <submittedName>
        <fullName evidence="1">Uncharacterized protein</fullName>
    </submittedName>
</protein>